<reference evidence="2 3" key="1">
    <citation type="submission" date="2018-08" db="EMBL/GenBank/DDBJ databases">
        <title>A genome reference for cultivated species of the human gut microbiota.</title>
        <authorList>
            <person name="Zou Y."/>
            <person name="Xue W."/>
            <person name="Luo G."/>
        </authorList>
    </citation>
    <scope>NUCLEOTIDE SEQUENCE [LARGE SCALE GENOMIC DNA]</scope>
    <source>
        <strain evidence="2 3">AF24-2</strain>
    </source>
</reference>
<comment type="caution">
    <text evidence="2">The sequence shown here is derived from an EMBL/GenBank/DDBJ whole genome shotgun (WGS) entry which is preliminary data.</text>
</comment>
<dbReference type="InterPro" id="IPR038653">
    <property type="entry name" value="Put_CMD_sf"/>
</dbReference>
<evidence type="ECO:0000313" key="2">
    <source>
        <dbReference type="EMBL" id="RGR99411.1"/>
    </source>
</evidence>
<dbReference type="Gene3D" id="2.60.40.2340">
    <property type="match status" value="1"/>
</dbReference>
<dbReference type="Pfam" id="PF13201">
    <property type="entry name" value="PCMD"/>
    <property type="match status" value="1"/>
</dbReference>
<protein>
    <recommendedName>
        <fullName evidence="1">Putative carbohydrate metabolism domain-containing protein</fullName>
    </recommendedName>
</protein>
<sequence>MNLKNILIGITLSLSTISCIQDEALNVEAAIDGCSGANIQLININEISREIDIFVFEGSNVAAQELNFTLPDGATISPDQSQSKDNPPYYDFSTEKERTFTVTSEDGSNKATYTVNLYTIELPLKYSFENLREINPYHILYLTDVNGIMQWASGNQGYNLCGMATNAIQYPTSQADGGVEGKCVKLVTQSTGTFGMNTNPKMPIAAGNLFIGSFNMTYAIIAPRQATQFGFPFTRKPLKMSGYYKYKPGATLTDQNGNVISGKTDTGDIYAVLYEAPNSDFSLDGDLFTEGNEKAKNIVSMARIDKTEATDQWTRFDLDFKLQNGKTINEDNLKAGKYKLAIVFSSSIQGAYFEGAIGSELCIDEVEITCE</sequence>
<organism evidence="2 3">
    <name type="scientific">Phocaeicola coprocola</name>
    <dbReference type="NCBI Taxonomy" id="310298"/>
    <lineage>
        <taxon>Bacteria</taxon>
        <taxon>Pseudomonadati</taxon>
        <taxon>Bacteroidota</taxon>
        <taxon>Bacteroidia</taxon>
        <taxon>Bacteroidales</taxon>
        <taxon>Bacteroidaceae</taxon>
        <taxon>Phocaeicola</taxon>
    </lineage>
</organism>
<dbReference type="RefSeq" id="WP_118483081.1">
    <property type="nucleotide sequence ID" value="NZ_QRUU01000006.1"/>
</dbReference>
<dbReference type="InterPro" id="IPR025112">
    <property type="entry name" value="PCMD"/>
</dbReference>
<name>A0A412GWZ7_9BACT</name>
<dbReference type="EMBL" id="QRUU01000006">
    <property type="protein sequence ID" value="RGR99411.1"/>
    <property type="molecule type" value="Genomic_DNA"/>
</dbReference>
<dbReference type="AlphaFoldDB" id="A0A412GWZ7"/>
<dbReference type="PROSITE" id="PS51257">
    <property type="entry name" value="PROKAR_LIPOPROTEIN"/>
    <property type="match status" value="1"/>
</dbReference>
<gene>
    <name evidence="2" type="ORF">DWY20_02410</name>
</gene>
<dbReference type="Proteomes" id="UP000285864">
    <property type="component" value="Unassembled WGS sequence"/>
</dbReference>
<proteinExistence type="predicted"/>
<dbReference type="Gene3D" id="2.60.120.890">
    <property type="entry name" value="BT2081, beta-jelly-roll domain"/>
    <property type="match status" value="1"/>
</dbReference>
<evidence type="ECO:0000313" key="3">
    <source>
        <dbReference type="Proteomes" id="UP000285864"/>
    </source>
</evidence>
<accession>A0A412GWZ7</accession>
<keyword evidence="3" id="KW-1185">Reference proteome</keyword>
<feature type="domain" description="Putative carbohydrate metabolism" evidence="1">
    <location>
        <begin position="127"/>
        <end position="368"/>
    </location>
</feature>
<evidence type="ECO:0000259" key="1">
    <source>
        <dbReference type="Pfam" id="PF13201"/>
    </source>
</evidence>